<dbReference type="EMBL" id="CAADRA010007537">
    <property type="protein sequence ID" value="VFU01902.1"/>
    <property type="molecule type" value="Genomic_DNA"/>
</dbReference>
<sequence length="925" mass="99227">MVLGRATGALVCPLLVVRAATIAWDTSHPHAHLRDSRALLPARSVYDCGNCDACFDMAKGVCHSDLSISKCAASDGLTWCGSLSSRPDVYAACSWGSYDYKITAAIGMPTETASVCVANVFALGQPLQAPFPRSSYNYDLDTRVQDAVVTSRDPRIDVVVSPLDGPPTLASYRYRDFEARAADVLFHAIPPSRGVFRFDVVAFDYDLHSSTCSACLSVSDYFRPQGNASLCPPSDVTAPHTAAAVQAAQQVVAAATRYRATARNNPCSDRRCDRIRLAKLDWLSSGTDTTWVDSSAYDTALDAVPTNWLTCFTDPFSPSTWTALVTNVFGPDPDVAAAPTTRRGACARTCRFDVTLQELFTPYTCNETTTTNDDDGTFETMCVGSTPPQTCTVTKTLQATVADFIDVASVDVVVKAKPDRVVDFVADPATTFANPLFRPFDSATNRELHVQLAACDATKPDYATYCATSSGGLRVGDLFGWTAAYATTNAAVRALFPTAASDANAVVFWRYRAADGATWAQLRPTTVLRLTQAQTTLLFEAYTQCGFVASTQYTIHVHRTTDSTSVLPTDDWFNCLWNCGLGMCNEPASDFRVCRFSFNPRSPDLVALLNPATQGTKSVPVTACQFMDTASGALMPCTNGCNSYFSATNQTCNTGWTAERCNNEALQMPQAFKWCPMNSTALLSQVDVKPITYTLSSLDCKLQYTGTSGPSSSFLNLTGSQTSTFKVLGLAIQMRDKDAVTRADILCTARFKSTKTNAIYTKTHTKTVLVQNCDAKLGPYHPLAYGPPVKGSTCDAGVALSGAAGPYQACAGSLGYSSAPLNNPNAVTKATTTPLPCCNKPGTLPAFKCLPLANNPTVSRCSESLTATGDYVPHAVVAVMTTVRGGPLETLAIFASMTLVVVIGFFLVHKRRAAVDEGYYTSLDD</sequence>
<reference evidence="4 5" key="1">
    <citation type="submission" date="2019-03" db="EMBL/GenBank/DDBJ databases">
        <authorList>
            <person name="Gaulin E."/>
            <person name="Dumas B."/>
        </authorList>
    </citation>
    <scope>NUCLEOTIDE SEQUENCE [LARGE SCALE GENOMIC DNA]</scope>
    <source>
        <strain evidence="4">CBS 568.67</strain>
    </source>
</reference>
<accession>A0A485LSR3</accession>
<evidence type="ECO:0000313" key="4">
    <source>
        <dbReference type="EMBL" id="VFU01902.1"/>
    </source>
</evidence>
<evidence type="ECO:0000256" key="1">
    <source>
        <dbReference type="SAM" id="Phobius"/>
    </source>
</evidence>
<feature type="chain" id="PRO_5036116678" evidence="2">
    <location>
        <begin position="20"/>
        <end position="925"/>
    </location>
</feature>
<name>A0A485LSR3_9STRA</name>
<keyword evidence="1" id="KW-0472">Membrane</keyword>
<protein>
    <submittedName>
        <fullName evidence="4">Aste57867_25276 protein</fullName>
    </submittedName>
</protein>
<keyword evidence="1" id="KW-0812">Transmembrane</keyword>
<gene>
    <name evidence="4" type="primary">Aste57867_25276</name>
    <name evidence="3" type="ORF">As57867_025198</name>
    <name evidence="4" type="ORF">ASTE57867_25276</name>
</gene>
<keyword evidence="2" id="KW-0732">Signal</keyword>
<evidence type="ECO:0000313" key="5">
    <source>
        <dbReference type="Proteomes" id="UP000332933"/>
    </source>
</evidence>
<feature type="signal peptide" evidence="2">
    <location>
        <begin position="1"/>
        <end position="19"/>
    </location>
</feature>
<dbReference type="Proteomes" id="UP000332933">
    <property type="component" value="Unassembled WGS sequence"/>
</dbReference>
<keyword evidence="1" id="KW-1133">Transmembrane helix</keyword>
<proteinExistence type="predicted"/>
<organism evidence="4 5">
    <name type="scientific">Aphanomyces stellatus</name>
    <dbReference type="NCBI Taxonomy" id="120398"/>
    <lineage>
        <taxon>Eukaryota</taxon>
        <taxon>Sar</taxon>
        <taxon>Stramenopiles</taxon>
        <taxon>Oomycota</taxon>
        <taxon>Saprolegniomycetes</taxon>
        <taxon>Saprolegniales</taxon>
        <taxon>Verrucalvaceae</taxon>
        <taxon>Aphanomyces</taxon>
    </lineage>
</organism>
<dbReference type="AlphaFoldDB" id="A0A485LSR3"/>
<feature type="transmembrane region" description="Helical" evidence="1">
    <location>
        <begin position="890"/>
        <end position="908"/>
    </location>
</feature>
<evidence type="ECO:0000313" key="3">
    <source>
        <dbReference type="EMBL" id="KAF0682639.1"/>
    </source>
</evidence>
<keyword evidence="5" id="KW-1185">Reference proteome</keyword>
<dbReference type="EMBL" id="VJMH01007511">
    <property type="protein sequence ID" value="KAF0682639.1"/>
    <property type="molecule type" value="Genomic_DNA"/>
</dbReference>
<reference evidence="3" key="2">
    <citation type="submission" date="2019-06" db="EMBL/GenBank/DDBJ databases">
        <title>Genomics analysis of Aphanomyces spp. identifies a new class of oomycete effector associated with host adaptation.</title>
        <authorList>
            <person name="Gaulin E."/>
        </authorList>
    </citation>
    <scope>NUCLEOTIDE SEQUENCE</scope>
    <source>
        <strain evidence="3">CBS 578.67</strain>
    </source>
</reference>
<evidence type="ECO:0000256" key="2">
    <source>
        <dbReference type="SAM" id="SignalP"/>
    </source>
</evidence>